<keyword evidence="4" id="KW-0479">Metal-binding</keyword>
<evidence type="ECO:0000256" key="8">
    <source>
        <dbReference type="ARBA" id="ARBA00023049"/>
    </source>
</evidence>
<organism evidence="10 11">
    <name type="scientific">Pseudothermotoga hypogea DSM 11164 = NBRC 106472</name>
    <dbReference type="NCBI Taxonomy" id="1123384"/>
    <lineage>
        <taxon>Bacteria</taxon>
        <taxon>Thermotogati</taxon>
        <taxon>Thermotogota</taxon>
        <taxon>Thermotogae</taxon>
        <taxon>Thermotogales</taxon>
        <taxon>Thermotogaceae</taxon>
        <taxon>Pseudothermotoga</taxon>
    </lineage>
</organism>
<dbReference type="SUPFAM" id="SSF55031">
    <property type="entry name" value="Bacterial exopeptidase dimerisation domain"/>
    <property type="match status" value="1"/>
</dbReference>
<dbReference type="InterPro" id="IPR050072">
    <property type="entry name" value="Peptidase_M20A"/>
</dbReference>
<reference evidence="10 11" key="1">
    <citation type="submission" date="2014-01" db="EMBL/GenBank/DDBJ databases">
        <title>Genome sequencing of Thermotog hypogea.</title>
        <authorList>
            <person name="Zhang X."/>
            <person name="Alvare G."/>
            <person name="Fristensky B."/>
            <person name="Chen L."/>
            <person name="Suen T."/>
            <person name="Chen Q."/>
            <person name="Ma K."/>
        </authorList>
    </citation>
    <scope>NUCLEOTIDE SEQUENCE [LARGE SCALE GENOMIC DNA]</scope>
    <source>
        <strain evidence="10 11">DSM 11164</strain>
    </source>
</reference>
<dbReference type="Pfam" id="PF01546">
    <property type="entry name" value="Peptidase_M20"/>
    <property type="match status" value="1"/>
</dbReference>
<keyword evidence="3" id="KW-0645">Protease</keyword>
<dbReference type="PANTHER" id="PTHR43808">
    <property type="entry name" value="ACETYLORNITHINE DEACETYLASE"/>
    <property type="match status" value="1"/>
</dbReference>
<dbReference type="CDD" id="cd03888">
    <property type="entry name" value="M20_PepV"/>
    <property type="match status" value="1"/>
</dbReference>
<dbReference type="NCBIfam" id="NF005591">
    <property type="entry name" value="PRK07318.1"/>
    <property type="match status" value="1"/>
</dbReference>
<dbReference type="PaxDb" id="1123384-AJ81_10280"/>
<sequence length="464" mass="51240">MNEKIDKIVLSLKEEMFKEASNLVKIKSVQSDPAPGKPFGEGVAQALDYALKLGERLGFRVKNVDGYAGHIEYGETGKLFAVLGHLDIVPEGEGWSVDPYGGIIKDGYLWGRGAADNKGPTVAVIYALKAVKEAGVPIKNRARIILGTDEESGWECVKHYFEKEEKPVYAVTPDAAFPIIYAEKGIITYRIRMKRDLSSSGKIKVLRFEGGDASNVVPQSAVVELSPVDDETMQKLKTFRARNNARIDWSTENDRLVVRAQGKSAHGSTPEKGINAIAALLDFLRDLDLSEDVKTFVRVLASKIGYETDGSSLRIAGRDCVVGDLTVNLGTVRMNDETLEATINIRYPIYYSEEMMARQIKEALKPLDVEGEHHLPPLFVSPDSELIKILSEVYTEMTNQPATLLTMGGGTYARAVPCGVAFGPLLPGREGTEHQPDERIALDDLVTVARIYAQLFYRMLTLWE</sequence>
<evidence type="ECO:0000256" key="6">
    <source>
        <dbReference type="ARBA" id="ARBA00022833"/>
    </source>
</evidence>
<dbReference type="Gene3D" id="3.30.70.360">
    <property type="match status" value="2"/>
</dbReference>
<dbReference type="STRING" id="1123384.AJ81_10280"/>
<evidence type="ECO:0000256" key="4">
    <source>
        <dbReference type="ARBA" id="ARBA00022723"/>
    </source>
</evidence>
<dbReference type="InterPro" id="IPR002933">
    <property type="entry name" value="Peptidase_M20"/>
</dbReference>
<name>A0A0X1KT46_9THEM</name>
<evidence type="ECO:0000256" key="5">
    <source>
        <dbReference type="ARBA" id="ARBA00022801"/>
    </source>
</evidence>
<dbReference type="EMBL" id="CP007141">
    <property type="protein sequence ID" value="AJC74498.1"/>
    <property type="molecule type" value="Genomic_DNA"/>
</dbReference>
<keyword evidence="6" id="KW-0862">Zinc</keyword>
<dbReference type="GO" id="GO:0008270">
    <property type="term" value="F:zinc ion binding"/>
    <property type="evidence" value="ECO:0007669"/>
    <property type="project" value="InterPro"/>
</dbReference>
<keyword evidence="8" id="KW-0482">Metalloprotease</keyword>
<dbReference type="NCBIfam" id="TIGR01887">
    <property type="entry name" value="dipeptidaselike"/>
    <property type="match status" value="1"/>
</dbReference>
<keyword evidence="7" id="KW-0224">Dipeptidase</keyword>
<proteinExistence type="inferred from homology"/>
<evidence type="ECO:0000256" key="1">
    <source>
        <dbReference type="ARBA" id="ARBA00001947"/>
    </source>
</evidence>
<dbReference type="SUPFAM" id="SSF53187">
    <property type="entry name" value="Zn-dependent exopeptidases"/>
    <property type="match status" value="1"/>
</dbReference>
<evidence type="ECO:0000313" key="11">
    <source>
        <dbReference type="Proteomes" id="UP000077469"/>
    </source>
</evidence>
<dbReference type="AlphaFoldDB" id="A0A0X1KT46"/>
<dbReference type="PATRIC" id="fig|1123384.7.peg.2063"/>
<evidence type="ECO:0000313" key="10">
    <source>
        <dbReference type="EMBL" id="AJC74498.1"/>
    </source>
</evidence>
<dbReference type="Gene3D" id="3.40.630.10">
    <property type="entry name" value="Zn peptidases"/>
    <property type="match status" value="1"/>
</dbReference>
<keyword evidence="5" id="KW-0378">Hydrolase</keyword>
<dbReference type="GO" id="GO:0006526">
    <property type="term" value="P:L-arginine biosynthetic process"/>
    <property type="evidence" value="ECO:0007669"/>
    <property type="project" value="TreeGrafter"/>
</dbReference>
<dbReference type="RefSeq" id="WP_031502688.1">
    <property type="nucleotide sequence ID" value="NC_022795.1"/>
</dbReference>
<comment type="cofactor">
    <cofactor evidence="1">
        <name>Zn(2+)</name>
        <dbReference type="ChEBI" id="CHEBI:29105"/>
    </cofactor>
</comment>
<dbReference type="PANTHER" id="PTHR43808:SF31">
    <property type="entry name" value="N-ACETYL-L-CITRULLINE DEACETYLASE"/>
    <property type="match status" value="1"/>
</dbReference>
<dbReference type="InterPro" id="IPR010964">
    <property type="entry name" value="M20A_pepV-rel"/>
</dbReference>
<evidence type="ECO:0000256" key="7">
    <source>
        <dbReference type="ARBA" id="ARBA00022997"/>
    </source>
</evidence>
<evidence type="ECO:0000259" key="9">
    <source>
        <dbReference type="Pfam" id="PF07687"/>
    </source>
</evidence>
<gene>
    <name evidence="10" type="ORF">AJ81_10280</name>
</gene>
<feature type="domain" description="Peptidase M20 dimerisation" evidence="9">
    <location>
        <begin position="258"/>
        <end position="370"/>
    </location>
</feature>
<dbReference type="GO" id="GO:0008237">
    <property type="term" value="F:metallopeptidase activity"/>
    <property type="evidence" value="ECO:0007669"/>
    <property type="project" value="UniProtKB-KW"/>
</dbReference>
<dbReference type="Proteomes" id="UP000077469">
    <property type="component" value="Chromosome"/>
</dbReference>
<dbReference type="GO" id="GO:0016805">
    <property type="term" value="F:dipeptidase activity"/>
    <property type="evidence" value="ECO:0007669"/>
    <property type="project" value="UniProtKB-KW"/>
</dbReference>
<dbReference type="GO" id="GO:0008777">
    <property type="term" value="F:acetylornithine deacetylase activity"/>
    <property type="evidence" value="ECO:0007669"/>
    <property type="project" value="TreeGrafter"/>
</dbReference>
<evidence type="ECO:0000256" key="2">
    <source>
        <dbReference type="ARBA" id="ARBA00006247"/>
    </source>
</evidence>
<dbReference type="GO" id="GO:0006508">
    <property type="term" value="P:proteolysis"/>
    <property type="evidence" value="ECO:0007669"/>
    <property type="project" value="UniProtKB-KW"/>
</dbReference>
<comment type="similarity">
    <text evidence="2">Belongs to the peptidase M20A family.</text>
</comment>
<dbReference type="OrthoDB" id="9761532at2"/>
<keyword evidence="11" id="KW-1185">Reference proteome</keyword>
<dbReference type="Pfam" id="PF07687">
    <property type="entry name" value="M20_dimer"/>
    <property type="match status" value="1"/>
</dbReference>
<dbReference type="InterPro" id="IPR036264">
    <property type="entry name" value="Bact_exopeptidase_dim_dom"/>
</dbReference>
<protein>
    <submittedName>
        <fullName evidence="10">Dipeptidase</fullName>
    </submittedName>
</protein>
<dbReference type="KEGG" id="phy:AJ81_10280"/>
<accession>A0A0X1KT46</accession>
<dbReference type="InterPro" id="IPR011650">
    <property type="entry name" value="Peptidase_M20_dimer"/>
</dbReference>
<evidence type="ECO:0000256" key="3">
    <source>
        <dbReference type="ARBA" id="ARBA00022670"/>
    </source>
</evidence>